<evidence type="ECO:0000313" key="2">
    <source>
        <dbReference type="Proteomes" id="UP001610861"/>
    </source>
</evidence>
<sequence length="70" mass="7978">MILDRLHTLTHRVPGVPAHGTPTARTHRNRRTVAGHHQHAHAAHRHEAREPRVLVGWQRWIASLAERGAK</sequence>
<dbReference type="RefSeq" id="WP_397557442.1">
    <property type="nucleotide sequence ID" value="NZ_JBIQWL010000006.1"/>
</dbReference>
<keyword evidence="2" id="KW-1185">Reference proteome</keyword>
<reference evidence="1 2" key="1">
    <citation type="submission" date="2024-09" db="EMBL/GenBank/DDBJ databases">
        <authorList>
            <person name="Pan X."/>
        </authorList>
    </citation>
    <scope>NUCLEOTIDE SEQUENCE [LARGE SCALE GENOMIC DNA]</scope>
    <source>
        <strain evidence="1 2">B2969</strain>
    </source>
</reference>
<dbReference type="Proteomes" id="UP001610861">
    <property type="component" value="Unassembled WGS sequence"/>
</dbReference>
<comment type="caution">
    <text evidence="1">The sequence shown here is derived from an EMBL/GenBank/DDBJ whole genome shotgun (WGS) entry which is preliminary data.</text>
</comment>
<name>A0ABW7QAS3_9MICO</name>
<gene>
    <name evidence="1" type="ORF">ACH3VR_16645</name>
</gene>
<accession>A0ABW7QAS3</accession>
<protein>
    <submittedName>
        <fullName evidence="1">Uncharacterized protein</fullName>
    </submittedName>
</protein>
<evidence type="ECO:0000313" key="1">
    <source>
        <dbReference type="EMBL" id="MFH8251996.1"/>
    </source>
</evidence>
<organism evidence="1 2">
    <name type="scientific">Microbacterium alkaliflavum</name>
    <dbReference type="NCBI Taxonomy" id="3248839"/>
    <lineage>
        <taxon>Bacteria</taxon>
        <taxon>Bacillati</taxon>
        <taxon>Actinomycetota</taxon>
        <taxon>Actinomycetes</taxon>
        <taxon>Micrococcales</taxon>
        <taxon>Microbacteriaceae</taxon>
        <taxon>Microbacterium</taxon>
    </lineage>
</organism>
<dbReference type="EMBL" id="JBIQWL010000006">
    <property type="protein sequence ID" value="MFH8251996.1"/>
    <property type="molecule type" value="Genomic_DNA"/>
</dbReference>
<proteinExistence type="predicted"/>